<dbReference type="InterPro" id="IPR039425">
    <property type="entry name" value="RNA_pol_sigma-70-like"/>
</dbReference>
<feature type="compositionally biased region" description="Basic and acidic residues" evidence="6">
    <location>
        <begin position="88"/>
        <end position="97"/>
    </location>
</feature>
<dbReference type="AlphaFoldDB" id="A0A254N0Z1"/>
<sequence>MTSTVQTSTWAGRPRRRRMTSWLTCALLAAATAAPLRRSSKLRNERSAQPSKGASSSAGRQSFAPCAPLRNRQEPPLMSPAQPRSIHHAAESPRESADVQQLGKHALAAALPSLRQRLLRHARFAVHDPSAAEDLVQDTLIVLVEQQSQHRGESSLSTWAISILKHKVSDWYRSSARHRTVQWNADEDALQSELDQQYAPDGSYVNAVPNWQQPEHRVERRQLMDVLERCVGALPTQTGRVFMMREWLGFENGEICERLGISSDHCRTILHRARMALRICIQRH</sequence>
<comment type="similarity">
    <text evidence="1">Belongs to the sigma-70 factor family. ECF subfamily.</text>
</comment>
<feature type="region of interest" description="Disordered" evidence="6">
    <location>
        <begin position="36"/>
        <end position="101"/>
    </location>
</feature>
<dbReference type="NCBIfam" id="TIGR02943">
    <property type="entry name" value="Sig70_famx1"/>
    <property type="match status" value="1"/>
</dbReference>
<evidence type="ECO:0000313" key="10">
    <source>
        <dbReference type="Proteomes" id="UP000197446"/>
    </source>
</evidence>
<dbReference type="SUPFAM" id="SSF88659">
    <property type="entry name" value="Sigma3 and sigma4 domains of RNA polymerase sigma factors"/>
    <property type="match status" value="1"/>
</dbReference>
<dbReference type="InterPro" id="IPR014284">
    <property type="entry name" value="RNA_pol_sigma-70_dom"/>
</dbReference>
<keyword evidence="4" id="KW-0238">DNA-binding</keyword>
<evidence type="ECO:0000256" key="2">
    <source>
        <dbReference type="ARBA" id="ARBA00023015"/>
    </source>
</evidence>
<accession>A0A254N0Z1</accession>
<feature type="domain" description="RNA polymerase sigma-70 region 2" evidence="7">
    <location>
        <begin position="114"/>
        <end position="177"/>
    </location>
</feature>
<keyword evidence="2" id="KW-0805">Transcription regulation</keyword>
<comment type="caution">
    <text evidence="9">The sequence shown here is derived from an EMBL/GenBank/DDBJ whole genome shotgun (WGS) entry which is preliminary data.</text>
</comment>
<dbReference type="Gene3D" id="1.10.10.10">
    <property type="entry name" value="Winged helix-like DNA-binding domain superfamily/Winged helix DNA-binding domain"/>
    <property type="match status" value="1"/>
</dbReference>
<dbReference type="Gene3D" id="1.10.1740.10">
    <property type="match status" value="1"/>
</dbReference>
<keyword evidence="5" id="KW-0804">Transcription</keyword>
<dbReference type="Proteomes" id="UP000197446">
    <property type="component" value="Unassembled WGS sequence"/>
</dbReference>
<gene>
    <name evidence="9" type="ORF">CDO81_24165</name>
</gene>
<dbReference type="SUPFAM" id="SSF88946">
    <property type="entry name" value="Sigma2 domain of RNA polymerase sigma factors"/>
    <property type="match status" value="1"/>
</dbReference>
<dbReference type="PANTHER" id="PTHR43133:SF8">
    <property type="entry name" value="RNA POLYMERASE SIGMA FACTOR HI_1459-RELATED"/>
    <property type="match status" value="1"/>
</dbReference>
<dbReference type="InterPro" id="IPR013325">
    <property type="entry name" value="RNA_pol_sigma_r2"/>
</dbReference>
<evidence type="ECO:0000259" key="7">
    <source>
        <dbReference type="Pfam" id="PF04542"/>
    </source>
</evidence>
<dbReference type="GO" id="GO:0016987">
    <property type="term" value="F:sigma factor activity"/>
    <property type="evidence" value="ECO:0007669"/>
    <property type="project" value="UniProtKB-KW"/>
</dbReference>
<dbReference type="PANTHER" id="PTHR43133">
    <property type="entry name" value="RNA POLYMERASE ECF-TYPE SIGMA FACTO"/>
    <property type="match status" value="1"/>
</dbReference>
<organism evidence="9 10">
    <name type="scientific">Roseateles puraquae</name>
    <dbReference type="NCBI Taxonomy" id="431059"/>
    <lineage>
        <taxon>Bacteria</taxon>
        <taxon>Pseudomonadati</taxon>
        <taxon>Pseudomonadota</taxon>
        <taxon>Betaproteobacteria</taxon>
        <taxon>Burkholderiales</taxon>
        <taxon>Sphaerotilaceae</taxon>
        <taxon>Roseateles</taxon>
    </lineage>
</organism>
<keyword evidence="10" id="KW-1185">Reference proteome</keyword>
<evidence type="ECO:0000256" key="6">
    <source>
        <dbReference type="SAM" id="MobiDB-lite"/>
    </source>
</evidence>
<dbReference type="InterPro" id="IPR013324">
    <property type="entry name" value="RNA_pol_sigma_r3/r4-like"/>
</dbReference>
<dbReference type="EMBL" id="NISI01000014">
    <property type="protein sequence ID" value="OWR00828.1"/>
    <property type="molecule type" value="Genomic_DNA"/>
</dbReference>
<feature type="domain" description="RNA polymerase sigma factor 70 region 4 type 2" evidence="8">
    <location>
        <begin position="226"/>
        <end position="277"/>
    </location>
</feature>
<proteinExistence type="inferred from homology"/>
<dbReference type="Pfam" id="PF04542">
    <property type="entry name" value="Sigma70_r2"/>
    <property type="match status" value="1"/>
</dbReference>
<evidence type="ECO:0000256" key="4">
    <source>
        <dbReference type="ARBA" id="ARBA00023125"/>
    </source>
</evidence>
<evidence type="ECO:0000256" key="3">
    <source>
        <dbReference type="ARBA" id="ARBA00023082"/>
    </source>
</evidence>
<evidence type="ECO:0008006" key="11">
    <source>
        <dbReference type="Google" id="ProtNLM"/>
    </source>
</evidence>
<name>A0A254N0Z1_9BURK</name>
<feature type="compositionally biased region" description="Polar residues" evidence="6">
    <location>
        <begin position="47"/>
        <end position="60"/>
    </location>
</feature>
<evidence type="ECO:0000256" key="5">
    <source>
        <dbReference type="ARBA" id="ARBA00023163"/>
    </source>
</evidence>
<keyword evidence="3" id="KW-0731">Sigma factor</keyword>
<dbReference type="InterPro" id="IPR007627">
    <property type="entry name" value="RNA_pol_sigma70_r2"/>
</dbReference>
<dbReference type="GO" id="GO:0003677">
    <property type="term" value="F:DNA binding"/>
    <property type="evidence" value="ECO:0007669"/>
    <property type="project" value="UniProtKB-KW"/>
</dbReference>
<evidence type="ECO:0000259" key="8">
    <source>
        <dbReference type="Pfam" id="PF08281"/>
    </source>
</evidence>
<dbReference type="Pfam" id="PF08281">
    <property type="entry name" value="Sigma70_r4_2"/>
    <property type="match status" value="1"/>
</dbReference>
<evidence type="ECO:0000313" key="9">
    <source>
        <dbReference type="EMBL" id="OWR00828.1"/>
    </source>
</evidence>
<dbReference type="GO" id="GO:0006352">
    <property type="term" value="P:DNA-templated transcription initiation"/>
    <property type="evidence" value="ECO:0007669"/>
    <property type="project" value="InterPro"/>
</dbReference>
<dbReference type="NCBIfam" id="TIGR02937">
    <property type="entry name" value="sigma70-ECF"/>
    <property type="match status" value="1"/>
</dbReference>
<dbReference type="InterPro" id="IPR013249">
    <property type="entry name" value="RNA_pol_sigma70_r4_t2"/>
</dbReference>
<dbReference type="InterPro" id="IPR014289">
    <property type="entry name" value="RNA_pol_sigma-24-rel"/>
</dbReference>
<evidence type="ECO:0000256" key="1">
    <source>
        <dbReference type="ARBA" id="ARBA00010641"/>
    </source>
</evidence>
<reference evidence="9 10" key="1">
    <citation type="journal article" date="2007" name="Int. J. Syst. Evol. Microbiol.">
        <title>Description of Pelomonas aquatica sp. nov. and Pelomonas puraquae sp. nov., isolated from industrial and haemodialysis water.</title>
        <authorList>
            <person name="Gomila M."/>
            <person name="Bowien B."/>
            <person name="Falsen E."/>
            <person name="Moore E.R."/>
            <person name="Lalucat J."/>
        </authorList>
    </citation>
    <scope>NUCLEOTIDE SEQUENCE [LARGE SCALE GENOMIC DNA]</scope>
    <source>
        <strain evidence="9 10">CCUG 52769</strain>
    </source>
</reference>
<dbReference type="InterPro" id="IPR036388">
    <property type="entry name" value="WH-like_DNA-bd_sf"/>
</dbReference>
<protein>
    <recommendedName>
        <fullName evidence="11">RNA polymerase subunit sigma</fullName>
    </recommendedName>
</protein>